<feature type="transmembrane region" description="Helical" evidence="1">
    <location>
        <begin position="198"/>
        <end position="215"/>
    </location>
</feature>
<evidence type="ECO:0000313" key="3">
    <source>
        <dbReference type="Proteomes" id="UP000590225"/>
    </source>
</evidence>
<proteinExistence type="predicted"/>
<dbReference type="EMBL" id="JACGXP010000008">
    <property type="protein sequence ID" value="MBA8992134.1"/>
    <property type="molecule type" value="Genomic_DNA"/>
</dbReference>
<feature type="transmembrane region" description="Helical" evidence="1">
    <location>
        <begin position="80"/>
        <end position="98"/>
    </location>
</feature>
<protein>
    <submittedName>
        <fullName evidence="2">Membrane-anchored protein</fullName>
    </submittedName>
</protein>
<dbReference type="InterPro" id="IPR007136">
    <property type="entry name" value="DUF347"/>
</dbReference>
<organism evidence="2 3">
    <name type="scientific">Curtobacterium pusillum</name>
    <dbReference type="NCBI Taxonomy" id="69373"/>
    <lineage>
        <taxon>Bacteria</taxon>
        <taxon>Bacillati</taxon>
        <taxon>Actinomycetota</taxon>
        <taxon>Actinomycetes</taxon>
        <taxon>Micrococcales</taxon>
        <taxon>Microbacteriaceae</taxon>
        <taxon>Curtobacterium</taxon>
    </lineage>
</organism>
<feature type="transmembrane region" description="Helical" evidence="1">
    <location>
        <begin position="227"/>
        <end position="251"/>
    </location>
</feature>
<dbReference type="Pfam" id="PF03988">
    <property type="entry name" value="DUF347"/>
    <property type="match status" value="4"/>
</dbReference>
<sequence length="266" mass="28453">MSHSPAAPVPTRSRSNKVPDPTASFWIIKVLATTVGETAADLLSDTVGLGLPLTTLIMAVALAVFLVLQFRSRSYRPPVYWITVVLISIVGTCVTDNLTDGLGVPLAVSTTVFGVALLAVFAIWYRTEGTLSIHSIDTLRREAFYWLAILFTFALGTAAGDLIAEQTGLGYFPSLLLFAGAIAVTAAVWFIGRRGAVLCFWIAYILTRPLGASTGDLLSASTKDGGLGVGTITTSIVFFVIIAAIISYLVIRIRRDEPAQRSRLTV</sequence>
<reference evidence="2 3" key="1">
    <citation type="submission" date="2020-07" db="EMBL/GenBank/DDBJ databases">
        <title>Above-ground endophytic microbial communities from plants in different locations in the United States.</title>
        <authorList>
            <person name="Frank C."/>
        </authorList>
    </citation>
    <scope>NUCLEOTIDE SEQUENCE [LARGE SCALE GENOMIC DNA]</scope>
    <source>
        <strain evidence="2 3">WPL5_2</strain>
    </source>
</reference>
<dbReference type="RefSeq" id="WP_182517001.1">
    <property type="nucleotide sequence ID" value="NZ_JACGXP010000008.1"/>
</dbReference>
<feature type="transmembrane region" description="Helical" evidence="1">
    <location>
        <begin position="144"/>
        <end position="164"/>
    </location>
</feature>
<name>A0AAW3TBS9_9MICO</name>
<feature type="transmembrane region" description="Helical" evidence="1">
    <location>
        <begin position="170"/>
        <end position="191"/>
    </location>
</feature>
<comment type="caution">
    <text evidence="2">The sequence shown here is derived from an EMBL/GenBank/DDBJ whole genome shotgun (WGS) entry which is preliminary data.</text>
</comment>
<keyword evidence="1" id="KW-0812">Transmembrane</keyword>
<keyword evidence="1" id="KW-1133">Transmembrane helix</keyword>
<feature type="transmembrane region" description="Helical" evidence="1">
    <location>
        <begin position="104"/>
        <end position="124"/>
    </location>
</feature>
<dbReference type="AlphaFoldDB" id="A0AAW3TBS9"/>
<feature type="transmembrane region" description="Helical" evidence="1">
    <location>
        <begin position="49"/>
        <end position="68"/>
    </location>
</feature>
<keyword evidence="1" id="KW-0472">Membrane</keyword>
<evidence type="ECO:0000256" key="1">
    <source>
        <dbReference type="SAM" id="Phobius"/>
    </source>
</evidence>
<dbReference type="Proteomes" id="UP000590225">
    <property type="component" value="Unassembled WGS sequence"/>
</dbReference>
<gene>
    <name evidence="2" type="ORF">FHW23_003422</name>
</gene>
<evidence type="ECO:0000313" key="2">
    <source>
        <dbReference type="EMBL" id="MBA8992134.1"/>
    </source>
</evidence>
<accession>A0AAW3TBS9</accession>